<feature type="non-terminal residue" evidence="2">
    <location>
        <position position="1"/>
    </location>
</feature>
<proteinExistence type="predicted"/>
<dbReference type="PANTHER" id="PTHR33332">
    <property type="entry name" value="REVERSE TRANSCRIPTASE DOMAIN-CONTAINING PROTEIN"/>
    <property type="match status" value="1"/>
</dbReference>
<feature type="non-terminal residue" evidence="2">
    <location>
        <position position="720"/>
    </location>
</feature>
<dbReference type="GO" id="GO:0003964">
    <property type="term" value="F:RNA-directed DNA polymerase activity"/>
    <property type="evidence" value="ECO:0007669"/>
    <property type="project" value="UniProtKB-KW"/>
</dbReference>
<accession>A0A147BIL1</accession>
<reference evidence="2" key="1">
    <citation type="journal article" date="2018" name="PLoS Negl. Trop. Dis.">
        <title>Sialome diversity of ticks revealed by RNAseq of single tick salivary glands.</title>
        <authorList>
            <person name="Perner J."/>
            <person name="Kropackova S."/>
            <person name="Kopacek P."/>
            <person name="Ribeiro J.M."/>
        </authorList>
    </citation>
    <scope>NUCLEOTIDE SEQUENCE</scope>
    <source>
        <strain evidence="2">Siblings of single egg batch collected in Ceske Budejovice</strain>
        <tissue evidence="2">Salivary glands</tissue>
    </source>
</reference>
<dbReference type="InterPro" id="IPR043502">
    <property type="entry name" value="DNA/RNA_pol_sf"/>
</dbReference>
<keyword evidence="2" id="KW-0548">Nucleotidyltransferase</keyword>
<evidence type="ECO:0000259" key="1">
    <source>
        <dbReference type="PROSITE" id="PS50878"/>
    </source>
</evidence>
<dbReference type="SUPFAM" id="SSF56672">
    <property type="entry name" value="DNA/RNA polymerases"/>
    <property type="match status" value="1"/>
</dbReference>
<protein>
    <submittedName>
        <fullName evidence="2">Putative rna-directed dna polymerase from mobile element jockey-like protein</fullName>
    </submittedName>
</protein>
<evidence type="ECO:0000313" key="2">
    <source>
        <dbReference type="EMBL" id="JAR90627.1"/>
    </source>
</evidence>
<feature type="domain" description="Reverse transcriptase" evidence="1">
    <location>
        <begin position="286"/>
        <end position="554"/>
    </location>
</feature>
<name>A0A147BIL1_IXORI</name>
<dbReference type="CDD" id="cd01650">
    <property type="entry name" value="RT_nLTR_like"/>
    <property type="match status" value="1"/>
</dbReference>
<keyword evidence="2" id="KW-0808">Transferase</keyword>
<organism evidence="2">
    <name type="scientific">Ixodes ricinus</name>
    <name type="common">Common tick</name>
    <name type="synonym">Acarus ricinus</name>
    <dbReference type="NCBI Taxonomy" id="34613"/>
    <lineage>
        <taxon>Eukaryota</taxon>
        <taxon>Metazoa</taxon>
        <taxon>Ecdysozoa</taxon>
        <taxon>Arthropoda</taxon>
        <taxon>Chelicerata</taxon>
        <taxon>Arachnida</taxon>
        <taxon>Acari</taxon>
        <taxon>Parasitiformes</taxon>
        <taxon>Ixodida</taxon>
        <taxon>Ixodoidea</taxon>
        <taxon>Ixodidae</taxon>
        <taxon>Ixodinae</taxon>
        <taxon>Ixodes</taxon>
    </lineage>
</organism>
<dbReference type="AlphaFoldDB" id="A0A147BIL1"/>
<dbReference type="PROSITE" id="PS50878">
    <property type="entry name" value="RT_POL"/>
    <property type="match status" value="1"/>
</dbReference>
<dbReference type="InterPro" id="IPR000477">
    <property type="entry name" value="RT_dom"/>
</dbReference>
<sequence>LIFLSRPLADAEYSCQVIDGISDHDIALFTCPLIKNKPPSCVIQKVLNFGKANDVGIIDYLDESFDEYREYSLLPTSTVDEVWGKLKRIISNAISRFVPFRTKRIARKNPWITRNIIRLKRKIKRLRKGYKRDDCAPFRGFQIANASRRLRHAIIESKYSFMNTTLQNFMISAPQKFWRYLSVAKDSVTSITVDSVTITNRLDMAKSFNEYFQSVFTCDDGVLPALPPFGSDLPAARDIEISQPGVFNLILNLNTKKSPGPDEIPNEFLKRYAEWMSHYLTVLYKKSLHCSQIPGDWKCAKIIPAHKQGNKFLVGNYRPISLISTSCKFLEHIIANHLMTFLESNGILGDNQHGFRRGRSTVTQLIEVTHELSYCIDRGGQTDVIFLDFAKAFDRVSHPKLLYKLNTILKNRTIIRWMEAYLHERTQRVHIKDKQSRPCRVVSGVPQGSVLGPVLFILFISDMGKEFEETVRIKHFADDTIIFSEISSRSDQLKLNLHLQKIKKWCDEWQMSLNIHKTVFMTVTKKLTPLVFDYHIGEKSLTRVIEYKYLGVLFCPNLSWNLHVDYICKKTMQRLWTLRKTLRDASPQVKITASKSLVLPVMDYASPVWEPYTRQNIEKLQRVQNKALRFIFNDYRSTTSVTELRNKAGFHTIEAHMKINRLKTFFSIISNSQKLDKQKYLQFLTPRFVRHKHNRRIYPYPYFSDVFKFLFFVRSIDDWN</sequence>
<dbReference type="Pfam" id="PF00078">
    <property type="entry name" value="RVT_1"/>
    <property type="match status" value="1"/>
</dbReference>
<keyword evidence="2" id="KW-0695">RNA-directed DNA polymerase</keyword>
<dbReference type="EMBL" id="GEGO01004777">
    <property type="protein sequence ID" value="JAR90627.1"/>
    <property type="molecule type" value="Transcribed_RNA"/>
</dbReference>